<dbReference type="Proteomes" id="UP000219546">
    <property type="component" value="Unassembled WGS sequence"/>
</dbReference>
<accession>A0A285CM03</accession>
<evidence type="ECO:0000256" key="1">
    <source>
        <dbReference type="ARBA" id="ARBA00010641"/>
    </source>
</evidence>
<dbReference type="Pfam" id="PF08281">
    <property type="entry name" value="Sigma70_r4_2"/>
    <property type="match status" value="1"/>
</dbReference>
<dbReference type="InterPro" id="IPR036388">
    <property type="entry name" value="WH-like_DNA-bd_sf"/>
</dbReference>
<dbReference type="PANTHER" id="PTHR43133:SF60">
    <property type="entry name" value="RNA POLYMERASE SIGMA FACTOR SIGV"/>
    <property type="match status" value="1"/>
</dbReference>
<dbReference type="InterPro" id="IPR039425">
    <property type="entry name" value="RNA_pol_sigma-70-like"/>
</dbReference>
<dbReference type="GO" id="GO:0006352">
    <property type="term" value="P:DNA-templated transcription initiation"/>
    <property type="evidence" value="ECO:0007669"/>
    <property type="project" value="InterPro"/>
</dbReference>
<feature type="domain" description="RNA polymerase sigma factor 70 region 4 type 2" evidence="8">
    <location>
        <begin position="108"/>
        <end position="160"/>
    </location>
</feature>
<dbReference type="GO" id="GO:0003677">
    <property type="term" value="F:DNA binding"/>
    <property type="evidence" value="ECO:0007669"/>
    <property type="project" value="UniProtKB-KW"/>
</dbReference>
<dbReference type="InterPro" id="IPR007627">
    <property type="entry name" value="RNA_pol_sigma70_r2"/>
</dbReference>
<evidence type="ECO:0000256" key="2">
    <source>
        <dbReference type="ARBA" id="ARBA00023015"/>
    </source>
</evidence>
<dbReference type="Pfam" id="PF04542">
    <property type="entry name" value="Sigma70_r2"/>
    <property type="match status" value="1"/>
</dbReference>
<dbReference type="GO" id="GO:0016987">
    <property type="term" value="F:sigma factor activity"/>
    <property type="evidence" value="ECO:0007669"/>
    <property type="project" value="UniProtKB-KW"/>
</dbReference>
<dbReference type="InterPro" id="IPR013325">
    <property type="entry name" value="RNA_pol_sigma_r2"/>
</dbReference>
<dbReference type="InterPro" id="IPR013249">
    <property type="entry name" value="RNA_pol_sigma70_r4_t2"/>
</dbReference>
<keyword evidence="5 6" id="KW-0804">Transcription</keyword>
<evidence type="ECO:0000256" key="4">
    <source>
        <dbReference type="ARBA" id="ARBA00023125"/>
    </source>
</evidence>
<evidence type="ECO:0000259" key="7">
    <source>
        <dbReference type="Pfam" id="PF04542"/>
    </source>
</evidence>
<protein>
    <recommendedName>
        <fullName evidence="6">RNA polymerase sigma factor</fullName>
    </recommendedName>
</protein>
<dbReference type="GO" id="GO:0006950">
    <property type="term" value="P:response to stress"/>
    <property type="evidence" value="ECO:0007669"/>
    <property type="project" value="UniProtKB-ARBA"/>
</dbReference>
<dbReference type="EMBL" id="OAOP01000002">
    <property type="protein sequence ID" value="SNX68577.1"/>
    <property type="molecule type" value="Genomic_DNA"/>
</dbReference>
<dbReference type="InterPro" id="IPR014284">
    <property type="entry name" value="RNA_pol_sigma-70_dom"/>
</dbReference>
<dbReference type="AlphaFoldDB" id="A0A285CM03"/>
<dbReference type="InterPro" id="IPR013324">
    <property type="entry name" value="RNA_pol_sigma_r3/r4-like"/>
</dbReference>
<keyword evidence="2 6" id="KW-0805">Transcription regulation</keyword>
<keyword evidence="10" id="KW-1185">Reference proteome</keyword>
<evidence type="ECO:0000313" key="10">
    <source>
        <dbReference type="Proteomes" id="UP000219546"/>
    </source>
</evidence>
<dbReference type="PANTHER" id="PTHR43133">
    <property type="entry name" value="RNA POLYMERASE ECF-TYPE SIGMA FACTO"/>
    <property type="match status" value="1"/>
</dbReference>
<name>A0A285CM03_9BACI</name>
<dbReference type="Gene3D" id="1.10.10.10">
    <property type="entry name" value="Winged helix-like DNA-binding domain superfamily/Winged helix DNA-binding domain"/>
    <property type="match status" value="1"/>
</dbReference>
<evidence type="ECO:0000256" key="5">
    <source>
        <dbReference type="ARBA" id="ARBA00023163"/>
    </source>
</evidence>
<reference evidence="9 10" key="1">
    <citation type="submission" date="2017-08" db="EMBL/GenBank/DDBJ databases">
        <authorList>
            <person name="de Groot N.N."/>
        </authorList>
    </citation>
    <scope>NUCLEOTIDE SEQUENCE [LARGE SCALE GENOMIC DNA]</scope>
    <source>
        <strain evidence="9 10">JC228</strain>
    </source>
</reference>
<dbReference type="SUPFAM" id="SSF88659">
    <property type="entry name" value="Sigma3 and sigma4 domains of RNA polymerase sigma factors"/>
    <property type="match status" value="1"/>
</dbReference>
<dbReference type="OrthoDB" id="2470088at2"/>
<dbReference type="RefSeq" id="WP_097157766.1">
    <property type="nucleotide sequence ID" value="NZ_JBEPMQ010000001.1"/>
</dbReference>
<dbReference type="SUPFAM" id="SSF88946">
    <property type="entry name" value="Sigma2 domain of RNA polymerase sigma factors"/>
    <property type="match status" value="1"/>
</dbReference>
<dbReference type="PROSITE" id="PS01063">
    <property type="entry name" value="SIGMA70_ECF"/>
    <property type="match status" value="1"/>
</dbReference>
<gene>
    <name evidence="9" type="ORF">SAMN05877753_102603</name>
</gene>
<sequence length="169" mass="19979">MSAKRTISEWFFQYSHDIYDFLVYYMGSTDVEDLVQEVYIKALRSLHGFKGESSPKTWLIKIARNVAIDEYRKKKSKGFHHMISFTERIAANDPLTPEKIFENNETKQDLYKAIQRLHETYRDVLILRGIQEMDTKETAVILNWKEEKVRTTYHRALKALRESQGGIEL</sequence>
<evidence type="ECO:0000256" key="3">
    <source>
        <dbReference type="ARBA" id="ARBA00023082"/>
    </source>
</evidence>
<dbReference type="CDD" id="cd06171">
    <property type="entry name" value="Sigma70_r4"/>
    <property type="match status" value="1"/>
</dbReference>
<organism evidence="9 10">
    <name type="scientific">Bacillus oleivorans</name>
    <dbReference type="NCBI Taxonomy" id="1448271"/>
    <lineage>
        <taxon>Bacteria</taxon>
        <taxon>Bacillati</taxon>
        <taxon>Bacillota</taxon>
        <taxon>Bacilli</taxon>
        <taxon>Bacillales</taxon>
        <taxon>Bacillaceae</taxon>
        <taxon>Bacillus</taxon>
    </lineage>
</organism>
<dbReference type="NCBIfam" id="TIGR02937">
    <property type="entry name" value="sigma70-ECF"/>
    <property type="match status" value="1"/>
</dbReference>
<evidence type="ECO:0000256" key="6">
    <source>
        <dbReference type="RuleBase" id="RU000716"/>
    </source>
</evidence>
<keyword evidence="3 6" id="KW-0731">Sigma factor</keyword>
<evidence type="ECO:0000259" key="8">
    <source>
        <dbReference type="Pfam" id="PF08281"/>
    </source>
</evidence>
<keyword evidence="4 6" id="KW-0238">DNA-binding</keyword>
<proteinExistence type="inferred from homology"/>
<evidence type="ECO:0000313" key="9">
    <source>
        <dbReference type="EMBL" id="SNX68577.1"/>
    </source>
</evidence>
<feature type="domain" description="RNA polymerase sigma-70 region 2" evidence="7">
    <location>
        <begin position="13"/>
        <end position="75"/>
    </location>
</feature>
<dbReference type="InterPro" id="IPR000838">
    <property type="entry name" value="RNA_pol_sigma70_ECF_CS"/>
</dbReference>
<dbReference type="Gene3D" id="1.10.1740.10">
    <property type="match status" value="1"/>
</dbReference>
<comment type="similarity">
    <text evidence="1 6">Belongs to the sigma-70 factor family. ECF subfamily.</text>
</comment>